<keyword evidence="5" id="KW-0547">Nucleotide-binding</keyword>
<evidence type="ECO:0000256" key="4">
    <source>
        <dbReference type="ARBA" id="ARBA00022723"/>
    </source>
</evidence>
<dbReference type="InterPro" id="IPR027417">
    <property type="entry name" value="P-loop_NTPase"/>
</dbReference>
<dbReference type="Gene3D" id="1.10.3210.30">
    <property type="match status" value="1"/>
</dbReference>
<dbReference type="GO" id="GO:0003723">
    <property type="term" value="F:RNA binding"/>
    <property type="evidence" value="ECO:0007669"/>
    <property type="project" value="TreeGrafter"/>
</dbReference>
<accession>A0A0G3GN43</accession>
<evidence type="ECO:0000256" key="6">
    <source>
        <dbReference type="ARBA" id="ARBA00022801"/>
    </source>
</evidence>
<dbReference type="AlphaFoldDB" id="A0A0G3GN43"/>
<dbReference type="Pfam" id="PF00270">
    <property type="entry name" value="DEAD"/>
    <property type="match status" value="1"/>
</dbReference>
<dbReference type="Gene3D" id="3.40.50.300">
    <property type="entry name" value="P-loop containing nucleotide triphosphate hydrolases"/>
    <property type="match status" value="2"/>
</dbReference>
<dbReference type="NCBIfam" id="TIGR01596">
    <property type="entry name" value="cas3_HD"/>
    <property type="match status" value="1"/>
</dbReference>
<keyword evidence="7" id="KW-0347">Helicase</keyword>
<reference evidence="12 13" key="1">
    <citation type="submission" date="2015-05" db="EMBL/GenBank/DDBJ databases">
        <title>Complete genome sequence of Corynebacterium epidermidicanis DSM 45586, isolated from the skin of a dog suffering from pruritus.</title>
        <authorList>
            <person name="Ruckert C."/>
            <person name="Albersmeier A."/>
            <person name="Winkler A."/>
            <person name="Tauch A."/>
        </authorList>
    </citation>
    <scope>NUCLEOTIDE SEQUENCE [LARGE SCALE GENOMIC DNA]</scope>
    <source>
        <strain evidence="12 13">DSM 45586</strain>
    </source>
</reference>
<keyword evidence="9" id="KW-0051">Antiviral defense</keyword>
<protein>
    <submittedName>
        <fullName evidence="12">CRISPR-associated helicase Cas3/CRISPR-associated endonuclease Cas3-HD</fullName>
    </submittedName>
</protein>
<name>A0A0G3GN43_9CORY</name>
<comment type="similarity">
    <text evidence="1">In the N-terminal section; belongs to the CRISPR-associated nuclease Cas3-HD family.</text>
</comment>
<organism evidence="12 13">
    <name type="scientific">Corynebacterium epidermidicanis</name>
    <dbReference type="NCBI Taxonomy" id="1050174"/>
    <lineage>
        <taxon>Bacteria</taxon>
        <taxon>Bacillati</taxon>
        <taxon>Actinomycetota</taxon>
        <taxon>Actinomycetes</taxon>
        <taxon>Mycobacteriales</taxon>
        <taxon>Corynebacteriaceae</taxon>
        <taxon>Corynebacterium</taxon>
    </lineage>
</organism>
<dbReference type="InterPro" id="IPR038257">
    <property type="entry name" value="CRISPR-assoc_Cas3_HD_sf"/>
</dbReference>
<dbReference type="SMART" id="SM00487">
    <property type="entry name" value="DEXDc"/>
    <property type="match status" value="1"/>
</dbReference>
<evidence type="ECO:0000313" key="12">
    <source>
        <dbReference type="EMBL" id="AKK01975.1"/>
    </source>
</evidence>
<dbReference type="InterPro" id="IPR011545">
    <property type="entry name" value="DEAD/DEAH_box_helicase_dom"/>
</dbReference>
<feature type="domain" description="Helicase ATP-binding" evidence="10">
    <location>
        <begin position="301"/>
        <end position="506"/>
    </location>
</feature>
<dbReference type="SMART" id="SM00490">
    <property type="entry name" value="HELICc"/>
    <property type="match status" value="1"/>
</dbReference>
<dbReference type="Proteomes" id="UP000035368">
    <property type="component" value="Chromosome"/>
</dbReference>
<dbReference type="KEGG" id="cei:CEPID_00405"/>
<dbReference type="InterPro" id="IPR006483">
    <property type="entry name" value="CRISPR-assoc_Cas3_HD"/>
</dbReference>
<dbReference type="PANTHER" id="PTHR47963">
    <property type="entry name" value="DEAD-BOX ATP-DEPENDENT RNA HELICASE 47, MITOCHONDRIAL"/>
    <property type="match status" value="1"/>
</dbReference>
<dbReference type="CDD" id="cd17930">
    <property type="entry name" value="DEXHc_cas3"/>
    <property type="match status" value="1"/>
</dbReference>
<dbReference type="RefSeq" id="WP_047239285.1">
    <property type="nucleotide sequence ID" value="NZ_CP011541.1"/>
</dbReference>
<dbReference type="Pfam" id="PF18019">
    <property type="entry name" value="Cas3_HD"/>
    <property type="match status" value="1"/>
</dbReference>
<dbReference type="InterPro" id="IPR014001">
    <property type="entry name" value="Helicase_ATP-bd"/>
</dbReference>
<dbReference type="InterPro" id="IPR006474">
    <property type="entry name" value="Helicase_Cas3_CRISPR-ass_core"/>
</dbReference>
<evidence type="ECO:0000256" key="1">
    <source>
        <dbReference type="ARBA" id="ARBA00006847"/>
    </source>
</evidence>
<dbReference type="PROSITE" id="PS51192">
    <property type="entry name" value="HELICASE_ATP_BIND_1"/>
    <property type="match status" value="1"/>
</dbReference>
<dbReference type="GO" id="GO:0016787">
    <property type="term" value="F:hydrolase activity"/>
    <property type="evidence" value="ECO:0007669"/>
    <property type="project" value="UniProtKB-KW"/>
</dbReference>
<dbReference type="InterPro" id="IPR001650">
    <property type="entry name" value="Helicase_C-like"/>
</dbReference>
<evidence type="ECO:0000313" key="13">
    <source>
        <dbReference type="Proteomes" id="UP000035368"/>
    </source>
</evidence>
<dbReference type="GO" id="GO:0051607">
    <property type="term" value="P:defense response to virus"/>
    <property type="evidence" value="ECO:0007669"/>
    <property type="project" value="UniProtKB-KW"/>
</dbReference>
<dbReference type="Pfam" id="PF18395">
    <property type="entry name" value="Cas3_C"/>
    <property type="match status" value="1"/>
</dbReference>
<dbReference type="PATRIC" id="fig|1050174.4.peg.86"/>
<sequence>MTIVTQADRWLIDRSLQVNALWAKSGTEEAYLHLPQHLIDTACVAEWLWDNWVSAALKTALSRTWSLNEDHLRRLYVFLAGTHDVGKATVSFQRQAENPPSKSYLLAEVETAGLSLAWTLGEGTQKLPHGTASALILRGWLQKWGIGKLQAVRVSSVVDAHHGFATDPKLLELHQRTIPNYPEAWASIHAEILDTMAELTDIEDVLDAQLGVGGPYAAATQLMTGLVIMADWIASNEDLFPYRNDQSQVERVEAAMAAVQLPSPWQSISAGIDTKLQFQNTFGWPDYFEVRPVQDAAVQIARSHESPCLMIIEAPTGEGKTEAGLAAAHVIGEKTGAQGVFVAAPTMSTANGLFERTTDWVRRSSQSGEVASMYLAHSKNQLSEQYQALRFSGIGSDTLDHGSVVANQWLSGRRKGILADFVVGTVDQVLMMVLQARFSMLRHVGLAGKVIIIDEVHAYDAYMSQYLYRTLEWLANYGVSVILMSATLPPAQRKDLAAAYASQLVTDPDLEKLNTSAYPLISTVSAAGIATLPIASRPTDLEASLTVLDDSLDTLVNQVKALLVDGGVALIICNTIARSQAAFDALSSKFPGDVDLHHSAFVAAHRSAKEDLLREMLGPQAHRGSGRPDRKIVVATQVAEQSLDIDADVLVTDIAPIDLVIQRIGRLHRHRRPDSDRPLLLQEPQVFIRGIQVIDPLPEFDGGAEAVYGRKLLLATMAHLPAVFRRPDDVAELVRNVYAENPAIPTGWSEAWREACQKASAERFSAERRADAFRFPAPGAASEMRYLFDRLHSEPKPGEEEVGNAQVRDAELTVEAIAIQKDEYGYRPLGSDEEIQIGSDVNYGQALALAAHSIRLPARLTRRGSDFDEVIGDLEMQTPGEWSESGILKGQVALIFNTEGFASAGRFTLRYDLERGLEVVATEAVQS</sequence>
<dbReference type="Pfam" id="PF22590">
    <property type="entry name" value="Cas3-like_C_2"/>
    <property type="match status" value="1"/>
</dbReference>
<dbReference type="InterPro" id="IPR050547">
    <property type="entry name" value="DEAD_box_RNA_helicases"/>
</dbReference>
<dbReference type="GO" id="GO:0005524">
    <property type="term" value="F:ATP binding"/>
    <property type="evidence" value="ECO:0007669"/>
    <property type="project" value="UniProtKB-KW"/>
</dbReference>
<dbReference type="CDD" id="cd09641">
    <property type="entry name" value="Cas3''_I"/>
    <property type="match status" value="1"/>
</dbReference>
<keyword evidence="3" id="KW-0540">Nuclease</keyword>
<keyword evidence="12" id="KW-0255">Endonuclease</keyword>
<feature type="domain" description="HD Cas3-type" evidence="11">
    <location>
        <begin position="27"/>
        <end position="233"/>
    </location>
</feature>
<keyword evidence="13" id="KW-1185">Reference proteome</keyword>
<evidence type="ECO:0000256" key="2">
    <source>
        <dbReference type="ARBA" id="ARBA00009046"/>
    </source>
</evidence>
<dbReference type="GO" id="GO:0046872">
    <property type="term" value="F:metal ion binding"/>
    <property type="evidence" value="ECO:0007669"/>
    <property type="project" value="UniProtKB-KW"/>
</dbReference>
<dbReference type="SUPFAM" id="SSF52540">
    <property type="entry name" value="P-loop containing nucleoside triphosphate hydrolases"/>
    <property type="match status" value="1"/>
</dbReference>
<dbReference type="OrthoDB" id="9810236at2"/>
<dbReference type="GO" id="GO:0004519">
    <property type="term" value="F:endonuclease activity"/>
    <property type="evidence" value="ECO:0007669"/>
    <property type="project" value="UniProtKB-KW"/>
</dbReference>
<dbReference type="InterPro" id="IPR054712">
    <property type="entry name" value="Cas3-like_dom"/>
</dbReference>
<evidence type="ECO:0000256" key="9">
    <source>
        <dbReference type="ARBA" id="ARBA00023118"/>
    </source>
</evidence>
<evidence type="ECO:0000256" key="7">
    <source>
        <dbReference type="ARBA" id="ARBA00022806"/>
    </source>
</evidence>
<evidence type="ECO:0000256" key="8">
    <source>
        <dbReference type="ARBA" id="ARBA00022840"/>
    </source>
</evidence>
<dbReference type="PROSITE" id="PS51643">
    <property type="entry name" value="HD_CAS3"/>
    <property type="match status" value="1"/>
</dbReference>
<comment type="similarity">
    <text evidence="2">In the central section; belongs to the CRISPR-associated helicase Cas3 family.</text>
</comment>
<evidence type="ECO:0000259" key="10">
    <source>
        <dbReference type="PROSITE" id="PS51192"/>
    </source>
</evidence>
<dbReference type="EMBL" id="CP011541">
    <property type="protein sequence ID" value="AKK01975.1"/>
    <property type="molecule type" value="Genomic_DNA"/>
</dbReference>
<dbReference type="PANTHER" id="PTHR47963:SF9">
    <property type="entry name" value="CRISPR-ASSOCIATED ENDONUCLEASE_HELICASE CAS3"/>
    <property type="match status" value="1"/>
</dbReference>
<dbReference type="GO" id="GO:0003724">
    <property type="term" value="F:RNA helicase activity"/>
    <property type="evidence" value="ECO:0007669"/>
    <property type="project" value="TreeGrafter"/>
</dbReference>
<dbReference type="NCBIfam" id="TIGR01587">
    <property type="entry name" value="cas3_core"/>
    <property type="match status" value="1"/>
</dbReference>
<keyword evidence="8" id="KW-0067">ATP-binding</keyword>
<keyword evidence="6" id="KW-0378">Hydrolase</keyword>
<dbReference type="InterPro" id="IPR041372">
    <property type="entry name" value="Cas3_C"/>
</dbReference>
<evidence type="ECO:0000256" key="5">
    <source>
        <dbReference type="ARBA" id="ARBA00022741"/>
    </source>
</evidence>
<evidence type="ECO:0000256" key="3">
    <source>
        <dbReference type="ARBA" id="ARBA00022722"/>
    </source>
</evidence>
<proteinExistence type="inferred from homology"/>
<gene>
    <name evidence="12" type="primary">cas12</name>
    <name evidence="12" type="ORF">CEPID_00405</name>
</gene>
<dbReference type="STRING" id="1050174.CEPID_00405"/>
<keyword evidence="4" id="KW-0479">Metal-binding</keyword>
<evidence type="ECO:0000259" key="11">
    <source>
        <dbReference type="PROSITE" id="PS51643"/>
    </source>
</evidence>